<protein>
    <submittedName>
        <fullName evidence="2">FLZ-type domain-containing protein</fullName>
    </submittedName>
</protein>
<accession>A0A1I7UP20</accession>
<name>A0A1I7UP20_9PELO</name>
<dbReference type="AlphaFoldDB" id="A0A1I7UP20"/>
<reference evidence="2" key="1">
    <citation type="submission" date="2016-11" db="UniProtKB">
        <authorList>
            <consortium name="WormBaseParasite"/>
        </authorList>
    </citation>
    <scope>IDENTIFICATION</scope>
</reference>
<dbReference type="Proteomes" id="UP000095282">
    <property type="component" value="Unplaced"/>
</dbReference>
<organism evidence="1 2">
    <name type="scientific">Caenorhabditis tropicalis</name>
    <dbReference type="NCBI Taxonomy" id="1561998"/>
    <lineage>
        <taxon>Eukaryota</taxon>
        <taxon>Metazoa</taxon>
        <taxon>Ecdysozoa</taxon>
        <taxon>Nematoda</taxon>
        <taxon>Chromadorea</taxon>
        <taxon>Rhabditida</taxon>
        <taxon>Rhabditina</taxon>
        <taxon>Rhabditomorpha</taxon>
        <taxon>Rhabditoidea</taxon>
        <taxon>Rhabditidae</taxon>
        <taxon>Peloderinae</taxon>
        <taxon>Caenorhabditis</taxon>
    </lineage>
</organism>
<evidence type="ECO:0000313" key="2">
    <source>
        <dbReference type="WBParaSite" id="Csp11.Scaffold630.g17909.t1"/>
    </source>
</evidence>
<proteinExistence type="predicted"/>
<evidence type="ECO:0000313" key="1">
    <source>
        <dbReference type="Proteomes" id="UP000095282"/>
    </source>
</evidence>
<keyword evidence="1" id="KW-1185">Reference proteome</keyword>
<dbReference type="WBParaSite" id="Csp11.Scaffold630.g17909.t1">
    <property type="protein sequence ID" value="Csp11.Scaffold630.g17909.t1"/>
    <property type="gene ID" value="Csp11.Scaffold630.g17909"/>
</dbReference>
<sequence>MITVLGAPAKEEGYDDNKLQVIQHPTDSAVASKLYCNYCCKNISDDGKKTPSQHIGVDPTFCSSCCPQHDCGGRCGKGCG</sequence>